<protein>
    <submittedName>
        <fullName evidence="3">DUF2807 domain-containing protein</fullName>
    </submittedName>
</protein>
<dbReference type="Gene3D" id="2.160.20.120">
    <property type="match status" value="1"/>
</dbReference>
<evidence type="ECO:0000256" key="1">
    <source>
        <dbReference type="SAM" id="SignalP"/>
    </source>
</evidence>
<dbReference type="InterPro" id="IPR021255">
    <property type="entry name" value="DUF2807"/>
</dbReference>
<feature type="domain" description="Putative auto-transporter adhesin head GIN" evidence="2">
    <location>
        <begin position="169"/>
        <end position="267"/>
    </location>
</feature>
<dbReference type="PANTHER" id="PTHR39200:SF1">
    <property type="entry name" value="AUTO-TRANSPORTER ADHESIN HEAD GIN DOMAIN-CONTAINING PROTEIN-RELATED"/>
    <property type="match status" value="1"/>
</dbReference>
<sequence length="280" mass="29481">MKATFCIALAAFALTSYMTNAQSWGSKRIKESKNYVTKEIKVDNFNKISLIGSPTVNFTQKAGKPQVRVYTSDNIAEVLNIYEKGGTLYVGFKKGYSVSYTKLNIDISAETLNSISLSGSGDINLKNGVKTDRLVLSLSGSGDINGSHIRCQELTTSMAGSGDIELSDVSSSTTKVSIAGSGDIALKALSASFVKSSIAGSGDIVLDGQADEASYSVAGSGDMHAVNLKAKRVNASVSGSGSVKCYASDYLKARTTGSGSIGYKGNPQELDLPRKNIYEL</sequence>
<keyword evidence="1" id="KW-0732">Signal</keyword>
<reference evidence="3" key="1">
    <citation type="journal article" date="2021" name="PeerJ">
        <title>Extensive microbial diversity within the chicken gut microbiome revealed by metagenomics and culture.</title>
        <authorList>
            <person name="Gilroy R."/>
            <person name="Ravi A."/>
            <person name="Getino M."/>
            <person name="Pursley I."/>
            <person name="Horton D.L."/>
            <person name="Alikhan N.F."/>
            <person name="Baker D."/>
            <person name="Gharbi K."/>
            <person name="Hall N."/>
            <person name="Watson M."/>
            <person name="Adriaenssens E.M."/>
            <person name="Foster-Nyarko E."/>
            <person name="Jarju S."/>
            <person name="Secka A."/>
            <person name="Antonio M."/>
            <person name="Oren A."/>
            <person name="Chaudhuri R.R."/>
            <person name="La Ragione R."/>
            <person name="Hildebrand F."/>
            <person name="Pallen M.J."/>
        </authorList>
    </citation>
    <scope>NUCLEOTIDE SEQUENCE</scope>
    <source>
        <strain evidence="3">ChiHjej12B11-9795</strain>
    </source>
</reference>
<comment type="caution">
    <text evidence="3">The sequence shown here is derived from an EMBL/GenBank/DDBJ whole genome shotgun (WGS) entry which is preliminary data.</text>
</comment>
<dbReference type="Pfam" id="PF10988">
    <property type="entry name" value="DUF2807"/>
    <property type="match status" value="2"/>
</dbReference>
<dbReference type="EMBL" id="DWZI01000046">
    <property type="protein sequence ID" value="HJA86428.1"/>
    <property type="molecule type" value="Genomic_DNA"/>
</dbReference>
<dbReference type="PANTHER" id="PTHR39200">
    <property type="entry name" value="HYPOTHETICAL EXPORTED PROTEIN"/>
    <property type="match status" value="1"/>
</dbReference>
<name>A0A9D2HYH6_9BACE</name>
<gene>
    <name evidence="3" type="ORF">H9950_09620</name>
</gene>
<dbReference type="Proteomes" id="UP000823862">
    <property type="component" value="Unassembled WGS sequence"/>
</dbReference>
<accession>A0A9D2HYH6</accession>
<feature type="signal peptide" evidence="1">
    <location>
        <begin position="1"/>
        <end position="21"/>
    </location>
</feature>
<dbReference type="AlphaFoldDB" id="A0A9D2HYH6"/>
<evidence type="ECO:0000313" key="4">
    <source>
        <dbReference type="Proteomes" id="UP000823862"/>
    </source>
</evidence>
<reference evidence="3" key="2">
    <citation type="submission" date="2021-04" db="EMBL/GenBank/DDBJ databases">
        <authorList>
            <person name="Gilroy R."/>
        </authorList>
    </citation>
    <scope>NUCLEOTIDE SEQUENCE</scope>
    <source>
        <strain evidence="3">ChiHjej12B11-9795</strain>
    </source>
</reference>
<feature type="domain" description="Putative auto-transporter adhesin head GIN" evidence="2">
    <location>
        <begin position="44"/>
        <end position="167"/>
    </location>
</feature>
<feature type="chain" id="PRO_5038519713" evidence="1">
    <location>
        <begin position="22"/>
        <end position="280"/>
    </location>
</feature>
<evidence type="ECO:0000259" key="2">
    <source>
        <dbReference type="Pfam" id="PF10988"/>
    </source>
</evidence>
<evidence type="ECO:0000313" key="3">
    <source>
        <dbReference type="EMBL" id="HJA86428.1"/>
    </source>
</evidence>
<proteinExistence type="predicted"/>
<organism evidence="3 4">
    <name type="scientific">Candidatus Bacteroides avicola</name>
    <dbReference type="NCBI Taxonomy" id="2838468"/>
    <lineage>
        <taxon>Bacteria</taxon>
        <taxon>Pseudomonadati</taxon>
        <taxon>Bacteroidota</taxon>
        <taxon>Bacteroidia</taxon>
        <taxon>Bacteroidales</taxon>
        <taxon>Bacteroidaceae</taxon>
        <taxon>Bacteroides</taxon>
    </lineage>
</organism>